<dbReference type="InterPro" id="IPR050239">
    <property type="entry name" value="Sigma-70_RNA_pol_init_factors"/>
</dbReference>
<dbReference type="InterPro" id="IPR036388">
    <property type="entry name" value="WH-like_DNA-bd_sf"/>
</dbReference>
<feature type="domain" description="RNA polymerase sigma-70" evidence="1">
    <location>
        <begin position="52"/>
        <end position="78"/>
    </location>
</feature>
<dbReference type="InterPro" id="IPR000943">
    <property type="entry name" value="RNA_pol_sigma70"/>
</dbReference>
<reference evidence="2 3" key="1">
    <citation type="submission" date="2019-09" db="EMBL/GenBank/DDBJ databases">
        <authorList>
            <person name="Leyn A S."/>
        </authorList>
    </citation>
    <scope>NUCLEOTIDE SEQUENCE [LARGE SCALE GENOMIC DNA]</scope>
    <source>
        <strain evidence="2">AA231_1</strain>
    </source>
</reference>
<dbReference type="InterPro" id="IPR013324">
    <property type="entry name" value="RNA_pol_sigma_r3/r4-like"/>
</dbReference>
<dbReference type="PROSITE" id="PS00716">
    <property type="entry name" value="SIGMA70_2"/>
    <property type="match status" value="1"/>
</dbReference>
<dbReference type="PANTHER" id="PTHR30603:SF47">
    <property type="entry name" value="RNA POLYMERASE SIGMA FACTOR SIGD, CHLOROPLASTIC"/>
    <property type="match status" value="1"/>
</dbReference>
<organism evidence="2 3">
    <name type="scientific">Amycolatopsis camponoti</name>
    <dbReference type="NCBI Taxonomy" id="2606593"/>
    <lineage>
        <taxon>Bacteria</taxon>
        <taxon>Bacillati</taxon>
        <taxon>Actinomycetota</taxon>
        <taxon>Actinomycetes</taxon>
        <taxon>Pseudonocardiales</taxon>
        <taxon>Pseudonocardiaceae</taxon>
        <taxon>Amycolatopsis</taxon>
    </lineage>
</organism>
<dbReference type="PANTHER" id="PTHR30603">
    <property type="entry name" value="RNA POLYMERASE SIGMA FACTOR RPO"/>
    <property type="match status" value="1"/>
</dbReference>
<dbReference type="Pfam" id="PF04545">
    <property type="entry name" value="Sigma70_r4"/>
    <property type="match status" value="1"/>
</dbReference>
<evidence type="ECO:0000313" key="2">
    <source>
        <dbReference type="EMBL" id="VVJ17889.1"/>
    </source>
</evidence>
<gene>
    <name evidence="2" type="ORF">AA23TX_02910</name>
</gene>
<evidence type="ECO:0000313" key="3">
    <source>
        <dbReference type="Proteomes" id="UP000399805"/>
    </source>
</evidence>
<dbReference type="InterPro" id="IPR007630">
    <property type="entry name" value="RNA_pol_sigma70_r4"/>
</dbReference>
<proteinExistence type="predicted"/>
<name>A0A6I8LS17_9PSEU</name>
<dbReference type="GO" id="GO:0003700">
    <property type="term" value="F:DNA-binding transcription factor activity"/>
    <property type="evidence" value="ECO:0007669"/>
    <property type="project" value="InterPro"/>
</dbReference>
<accession>A0A6I8LS17</accession>
<evidence type="ECO:0000259" key="1">
    <source>
        <dbReference type="PROSITE" id="PS00716"/>
    </source>
</evidence>
<dbReference type="AlphaFoldDB" id="A0A6I8LS17"/>
<dbReference type="EMBL" id="CABVGP010000001">
    <property type="protein sequence ID" value="VVJ17889.1"/>
    <property type="molecule type" value="Genomic_DNA"/>
</dbReference>
<dbReference type="Gene3D" id="1.10.10.10">
    <property type="entry name" value="Winged helix-like DNA-binding domain superfamily/Winged helix DNA-binding domain"/>
    <property type="match status" value="1"/>
</dbReference>
<protein>
    <recommendedName>
        <fullName evidence="1">RNA polymerase sigma-70 domain-containing protein</fullName>
    </recommendedName>
</protein>
<dbReference type="Proteomes" id="UP000399805">
    <property type="component" value="Unassembled WGS sequence"/>
</dbReference>
<dbReference type="GO" id="GO:0006352">
    <property type="term" value="P:DNA-templated transcription initiation"/>
    <property type="evidence" value="ECO:0007669"/>
    <property type="project" value="InterPro"/>
</dbReference>
<keyword evidence="3" id="KW-1185">Reference proteome</keyword>
<sequence length="179" mass="19628">MTRRKVTVLDGSRHVTAVLTLAQLESVLESLSCRQAELVTLRYGLRDGAPRSRAETAALLGLSAAQVTRLEEEAFRLMRHPSRSQHLRDYVDSDVAVVPDTVRAGIMGKADAPTLGRCARHGYFELATGSALCSICPCPITAARSAASHLGRPRDYCSNACRQASYRRRRQARKDLGFS</sequence>
<dbReference type="SUPFAM" id="SSF88659">
    <property type="entry name" value="Sigma3 and sigma4 domains of RNA polymerase sigma factors"/>
    <property type="match status" value="1"/>
</dbReference>